<evidence type="ECO:0000313" key="2">
    <source>
        <dbReference type="EMBL" id="PJZ68812.1"/>
    </source>
</evidence>
<dbReference type="PANTHER" id="PTHR12126">
    <property type="entry name" value="NADH-UBIQUINONE OXIDOREDUCTASE 39 KDA SUBUNIT-RELATED"/>
    <property type="match status" value="1"/>
</dbReference>
<dbReference type="InterPro" id="IPR016040">
    <property type="entry name" value="NAD(P)-bd_dom"/>
</dbReference>
<accession>A0A2M9ZJK8</accession>
<dbReference type="Gene3D" id="3.40.50.720">
    <property type="entry name" value="NAD(P)-binding Rossmann-like Domain"/>
    <property type="match status" value="1"/>
</dbReference>
<dbReference type="EMBL" id="NPDY01000015">
    <property type="protein sequence ID" value="PJZ68812.1"/>
    <property type="molecule type" value="Genomic_DNA"/>
</dbReference>
<gene>
    <name evidence="2" type="ORF">CH360_13905</name>
    <name evidence="3" type="ORF">CH373_15445</name>
</gene>
<sequence length="312" mass="35207">MTDQSDPDNSKVDVRVYFWSVGHMKRILVVGATGGLGRFVVQELRKKGYWIRVFSRSITKLKVISGLFDDSVLGDMLDPKSIELVVSGIDAVISCAGASMNLKDFREKRTFEEINFQGNLNILDAAVKAKVSKFVYTSFLRVDGIQEAEYIKSHDRFSQAVKESGIDYAIVRPTAFFSLLLEFLTLAKKGIGFVIGNGKPKINPIHEKDVAKAVVEALEGDLKEINIGGPDIFTRDEITELALRTCGKKKKPLHIPVFLNRILIQLIRPFNQRVFQFMQFGNIVHTLDIIGPQYGTLKLEDYYKEELNSREL</sequence>
<name>A0A2M9ZJK8_9LEPT</name>
<comment type="caution">
    <text evidence="3">The sequence shown here is derived from an EMBL/GenBank/DDBJ whole genome shotgun (WGS) entry which is preliminary data.</text>
</comment>
<evidence type="ECO:0000313" key="4">
    <source>
        <dbReference type="Proteomes" id="UP000231962"/>
    </source>
</evidence>
<evidence type="ECO:0000313" key="3">
    <source>
        <dbReference type="EMBL" id="PJZ72143.1"/>
    </source>
</evidence>
<dbReference type="Proteomes" id="UP000231962">
    <property type="component" value="Unassembled WGS sequence"/>
</dbReference>
<proteinExistence type="predicted"/>
<dbReference type="Proteomes" id="UP000231990">
    <property type="component" value="Unassembled WGS sequence"/>
</dbReference>
<organism evidence="3 5">
    <name type="scientific">Leptospira perolatii</name>
    <dbReference type="NCBI Taxonomy" id="2023191"/>
    <lineage>
        <taxon>Bacteria</taxon>
        <taxon>Pseudomonadati</taxon>
        <taxon>Spirochaetota</taxon>
        <taxon>Spirochaetia</taxon>
        <taxon>Leptospirales</taxon>
        <taxon>Leptospiraceae</taxon>
        <taxon>Leptospira</taxon>
    </lineage>
</organism>
<dbReference type="InterPro" id="IPR051207">
    <property type="entry name" value="ComplexI_NDUFA9_subunit"/>
</dbReference>
<dbReference type="SUPFAM" id="SSF51735">
    <property type="entry name" value="NAD(P)-binding Rossmann-fold domains"/>
    <property type="match status" value="1"/>
</dbReference>
<dbReference type="InterPro" id="IPR036291">
    <property type="entry name" value="NAD(P)-bd_dom_sf"/>
</dbReference>
<keyword evidence="4" id="KW-1185">Reference proteome</keyword>
<dbReference type="Pfam" id="PF13460">
    <property type="entry name" value="NAD_binding_10"/>
    <property type="match status" value="1"/>
</dbReference>
<evidence type="ECO:0000313" key="5">
    <source>
        <dbReference type="Proteomes" id="UP000231990"/>
    </source>
</evidence>
<feature type="domain" description="NAD(P)-binding" evidence="1">
    <location>
        <begin position="31"/>
        <end position="219"/>
    </location>
</feature>
<protein>
    <recommendedName>
        <fullName evidence="1">NAD(P)-binding domain-containing protein</fullName>
    </recommendedName>
</protein>
<reference evidence="4 5" key="1">
    <citation type="submission" date="2017-07" db="EMBL/GenBank/DDBJ databases">
        <title>Leptospira spp. isolated from tropical soils.</title>
        <authorList>
            <person name="Thibeaux R."/>
            <person name="Iraola G."/>
            <person name="Ferres I."/>
            <person name="Bierque E."/>
            <person name="Girault D."/>
            <person name="Soupe-Gilbert M.-E."/>
            <person name="Picardeau M."/>
            <person name="Goarant C."/>
        </authorList>
    </citation>
    <scope>NUCLEOTIDE SEQUENCE [LARGE SCALE GENOMIC DNA]</scope>
    <source>
        <strain evidence="3 5">FH1-B-B1</strain>
        <strain evidence="2 4">FH1-B-C1</strain>
    </source>
</reference>
<dbReference type="GO" id="GO:0044877">
    <property type="term" value="F:protein-containing complex binding"/>
    <property type="evidence" value="ECO:0007669"/>
    <property type="project" value="TreeGrafter"/>
</dbReference>
<dbReference type="CDD" id="cd05243">
    <property type="entry name" value="SDR_a5"/>
    <property type="match status" value="1"/>
</dbReference>
<evidence type="ECO:0000259" key="1">
    <source>
        <dbReference type="Pfam" id="PF13460"/>
    </source>
</evidence>
<dbReference type="PANTHER" id="PTHR12126:SF11">
    <property type="entry name" value="NADH DEHYDROGENASE [UBIQUINONE] 1 ALPHA SUBCOMPLEX SUBUNIT 9, MITOCHONDRIAL"/>
    <property type="match status" value="1"/>
</dbReference>
<dbReference type="AlphaFoldDB" id="A0A2M9ZJK8"/>
<dbReference type="EMBL" id="NPDZ01000012">
    <property type="protein sequence ID" value="PJZ72143.1"/>
    <property type="molecule type" value="Genomic_DNA"/>
</dbReference>